<accession>A0AAE0T4A6</accession>
<protein>
    <submittedName>
        <fullName evidence="1">Uncharacterized protein</fullName>
    </submittedName>
</protein>
<reference evidence="1" key="2">
    <citation type="journal article" date="2021" name="Genome Biol. Evol.">
        <title>Developing a high-quality reference genome for a parasitic bivalve with doubly uniparental inheritance (Bivalvia: Unionida).</title>
        <authorList>
            <person name="Smith C.H."/>
        </authorList>
    </citation>
    <scope>NUCLEOTIDE SEQUENCE</scope>
    <source>
        <strain evidence="1">CHS0354</strain>
        <tissue evidence="1">Mantle</tissue>
    </source>
</reference>
<name>A0AAE0T4A6_9BIVA</name>
<reference evidence="1" key="1">
    <citation type="journal article" date="2021" name="Genome Biol. Evol.">
        <title>A High-Quality Reference Genome for a Parasitic Bivalve with Doubly Uniparental Inheritance (Bivalvia: Unionida).</title>
        <authorList>
            <person name="Smith C.H."/>
        </authorList>
    </citation>
    <scope>NUCLEOTIDE SEQUENCE</scope>
    <source>
        <strain evidence="1">CHS0354</strain>
    </source>
</reference>
<dbReference type="AlphaFoldDB" id="A0AAE0T4A6"/>
<evidence type="ECO:0000313" key="2">
    <source>
        <dbReference type="Proteomes" id="UP001195483"/>
    </source>
</evidence>
<comment type="caution">
    <text evidence="1">The sequence shown here is derived from an EMBL/GenBank/DDBJ whole genome shotgun (WGS) entry which is preliminary data.</text>
</comment>
<reference evidence="1" key="3">
    <citation type="submission" date="2023-05" db="EMBL/GenBank/DDBJ databases">
        <authorList>
            <person name="Smith C.H."/>
        </authorList>
    </citation>
    <scope>NUCLEOTIDE SEQUENCE</scope>
    <source>
        <strain evidence="1">CHS0354</strain>
        <tissue evidence="1">Mantle</tissue>
    </source>
</reference>
<gene>
    <name evidence="1" type="ORF">CHS0354_025932</name>
</gene>
<dbReference type="EMBL" id="JAEAOA010001549">
    <property type="protein sequence ID" value="KAK3603326.1"/>
    <property type="molecule type" value="Genomic_DNA"/>
</dbReference>
<proteinExistence type="predicted"/>
<sequence>MAKLMEPLENTHRVGHHFIEKNTDKKAPILLKILKDFLEYVMCEEIIQEREHREVDEVECSKNTEISLFSFMKKCHAATMMNMTRHDFPSRR</sequence>
<organism evidence="1 2">
    <name type="scientific">Potamilus streckersoni</name>
    <dbReference type="NCBI Taxonomy" id="2493646"/>
    <lineage>
        <taxon>Eukaryota</taxon>
        <taxon>Metazoa</taxon>
        <taxon>Spiralia</taxon>
        <taxon>Lophotrochozoa</taxon>
        <taxon>Mollusca</taxon>
        <taxon>Bivalvia</taxon>
        <taxon>Autobranchia</taxon>
        <taxon>Heteroconchia</taxon>
        <taxon>Palaeoheterodonta</taxon>
        <taxon>Unionida</taxon>
        <taxon>Unionoidea</taxon>
        <taxon>Unionidae</taxon>
        <taxon>Ambleminae</taxon>
        <taxon>Lampsilini</taxon>
        <taxon>Potamilus</taxon>
    </lineage>
</organism>
<evidence type="ECO:0000313" key="1">
    <source>
        <dbReference type="EMBL" id="KAK3603326.1"/>
    </source>
</evidence>
<dbReference type="Proteomes" id="UP001195483">
    <property type="component" value="Unassembled WGS sequence"/>
</dbReference>
<keyword evidence="2" id="KW-1185">Reference proteome</keyword>